<dbReference type="GeneID" id="92035907"/>
<evidence type="ECO:0000313" key="2">
    <source>
        <dbReference type="EMBL" id="KAK7538507.1"/>
    </source>
</evidence>
<sequence length="67" mass="7469">MPPKEVPKGNGATQNEKPSKTQFIKQNWGSYNNFLLSYGLKPDPDGHEEGNAILDAYEKQGAFETKN</sequence>
<feature type="compositionally biased region" description="Polar residues" evidence="1">
    <location>
        <begin position="11"/>
        <end position="21"/>
    </location>
</feature>
<comment type="caution">
    <text evidence="2">The sequence shown here is derived from an EMBL/GenBank/DDBJ whole genome shotgun (WGS) entry which is preliminary data.</text>
</comment>
<gene>
    <name evidence="2" type="ORF">J3D65DRAFT_667194</name>
</gene>
<name>A0ABR1LTL9_9PEZI</name>
<evidence type="ECO:0000256" key="1">
    <source>
        <dbReference type="SAM" id="MobiDB-lite"/>
    </source>
</evidence>
<accession>A0ABR1LTL9</accession>
<keyword evidence="3" id="KW-1185">Reference proteome</keyword>
<evidence type="ECO:0000313" key="3">
    <source>
        <dbReference type="Proteomes" id="UP001360953"/>
    </source>
</evidence>
<organism evidence="2 3">
    <name type="scientific">Phyllosticta citribraziliensis</name>
    <dbReference type="NCBI Taxonomy" id="989973"/>
    <lineage>
        <taxon>Eukaryota</taxon>
        <taxon>Fungi</taxon>
        <taxon>Dikarya</taxon>
        <taxon>Ascomycota</taxon>
        <taxon>Pezizomycotina</taxon>
        <taxon>Dothideomycetes</taxon>
        <taxon>Dothideomycetes incertae sedis</taxon>
        <taxon>Botryosphaeriales</taxon>
        <taxon>Phyllostictaceae</taxon>
        <taxon>Phyllosticta</taxon>
    </lineage>
</organism>
<dbReference type="EMBL" id="JBBPEH010000005">
    <property type="protein sequence ID" value="KAK7538507.1"/>
    <property type="molecule type" value="Genomic_DNA"/>
</dbReference>
<proteinExistence type="predicted"/>
<dbReference type="Proteomes" id="UP001360953">
    <property type="component" value="Unassembled WGS sequence"/>
</dbReference>
<dbReference type="RefSeq" id="XP_066656194.1">
    <property type="nucleotide sequence ID" value="XM_066803001.1"/>
</dbReference>
<reference evidence="2 3" key="1">
    <citation type="submission" date="2024-04" db="EMBL/GenBank/DDBJ databases">
        <title>Phyllosticta paracitricarpa is synonymous to the EU quarantine fungus P. citricarpa based on phylogenomic analyses.</title>
        <authorList>
            <consortium name="Lawrence Berkeley National Laboratory"/>
            <person name="Van ingen-buijs V.A."/>
            <person name="Van westerhoven A.C."/>
            <person name="Haridas S."/>
            <person name="Skiadas P."/>
            <person name="Martin F."/>
            <person name="Groenewald J.Z."/>
            <person name="Crous P.W."/>
            <person name="Seidl M.F."/>
        </authorList>
    </citation>
    <scope>NUCLEOTIDE SEQUENCE [LARGE SCALE GENOMIC DNA]</scope>
    <source>
        <strain evidence="2 3">CPC 17464</strain>
    </source>
</reference>
<feature type="region of interest" description="Disordered" evidence="1">
    <location>
        <begin position="1"/>
        <end position="21"/>
    </location>
</feature>
<protein>
    <submittedName>
        <fullName evidence="2">Uncharacterized protein</fullName>
    </submittedName>
</protein>